<protein>
    <submittedName>
        <fullName evidence="2">Uncharacterized protein</fullName>
    </submittedName>
</protein>
<dbReference type="AlphaFoldDB" id="A0AAV9EUP7"/>
<accession>A0AAV9EUP7</accession>
<feature type="compositionally biased region" description="Basic and acidic residues" evidence="1">
    <location>
        <begin position="50"/>
        <end position="60"/>
    </location>
</feature>
<gene>
    <name evidence="2" type="ORF">QJS10_CPA05g00607</name>
</gene>
<reference evidence="2" key="2">
    <citation type="submission" date="2023-06" db="EMBL/GenBank/DDBJ databases">
        <authorList>
            <person name="Ma L."/>
            <person name="Liu K.-W."/>
            <person name="Li Z."/>
            <person name="Hsiao Y.-Y."/>
            <person name="Qi Y."/>
            <person name="Fu T."/>
            <person name="Tang G."/>
            <person name="Zhang D."/>
            <person name="Sun W.-H."/>
            <person name="Liu D.-K."/>
            <person name="Li Y."/>
            <person name="Chen G.-Z."/>
            <person name="Liu X.-D."/>
            <person name="Liao X.-Y."/>
            <person name="Jiang Y.-T."/>
            <person name="Yu X."/>
            <person name="Hao Y."/>
            <person name="Huang J."/>
            <person name="Zhao X.-W."/>
            <person name="Ke S."/>
            <person name="Chen Y.-Y."/>
            <person name="Wu W.-L."/>
            <person name="Hsu J.-L."/>
            <person name="Lin Y.-F."/>
            <person name="Huang M.-D."/>
            <person name="Li C.-Y."/>
            <person name="Huang L."/>
            <person name="Wang Z.-W."/>
            <person name="Zhao X."/>
            <person name="Zhong W.-Y."/>
            <person name="Peng D.-H."/>
            <person name="Ahmad S."/>
            <person name="Lan S."/>
            <person name="Zhang J.-S."/>
            <person name="Tsai W.-C."/>
            <person name="Van De Peer Y."/>
            <person name="Liu Z.-J."/>
        </authorList>
    </citation>
    <scope>NUCLEOTIDE SEQUENCE</scope>
    <source>
        <strain evidence="2">CP</strain>
        <tissue evidence="2">Leaves</tissue>
    </source>
</reference>
<evidence type="ECO:0000256" key="1">
    <source>
        <dbReference type="SAM" id="MobiDB-lite"/>
    </source>
</evidence>
<feature type="region of interest" description="Disordered" evidence="1">
    <location>
        <begin position="1"/>
        <end position="60"/>
    </location>
</feature>
<reference evidence="2" key="1">
    <citation type="journal article" date="2023" name="Nat. Commun.">
        <title>Diploid and tetraploid genomes of Acorus and the evolution of monocots.</title>
        <authorList>
            <person name="Ma L."/>
            <person name="Liu K.W."/>
            <person name="Li Z."/>
            <person name="Hsiao Y.Y."/>
            <person name="Qi Y."/>
            <person name="Fu T."/>
            <person name="Tang G.D."/>
            <person name="Zhang D."/>
            <person name="Sun W.H."/>
            <person name="Liu D.K."/>
            <person name="Li Y."/>
            <person name="Chen G.Z."/>
            <person name="Liu X.D."/>
            <person name="Liao X.Y."/>
            <person name="Jiang Y.T."/>
            <person name="Yu X."/>
            <person name="Hao Y."/>
            <person name="Huang J."/>
            <person name="Zhao X.W."/>
            <person name="Ke S."/>
            <person name="Chen Y.Y."/>
            <person name="Wu W.L."/>
            <person name="Hsu J.L."/>
            <person name="Lin Y.F."/>
            <person name="Huang M.D."/>
            <person name="Li C.Y."/>
            <person name="Huang L."/>
            <person name="Wang Z.W."/>
            <person name="Zhao X."/>
            <person name="Zhong W.Y."/>
            <person name="Peng D.H."/>
            <person name="Ahmad S."/>
            <person name="Lan S."/>
            <person name="Zhang J.S."/>
            <person name="Tsai W.C."/>
            <person name="Van de Peer Y."/>
            <person name="Liu Z.J."/>
        </authorList>
    </citation>
    <scope>NUCLEOTIDE SEQUENCE</scope>
    <source>
        <strain evidence="2">CP</strain>
    </source>
</reference>
<comment type="caution">
    <text evidence="2">The sequence shown here is derived from an EMBL/GenBank/DDBJ whole genome shotgun (WGS) entry which is preliminary data.</text>
</comment>
<name>A0AAV9EUP7_ACOCL</name>
<organism evidence="2 3">
    <name type="scientific">Acorus calamus</name>
    <name type="common">Sweet flag</name>
    <dbReference type="NCBI Taxonomy" id="4465"/>
    <lineage>
        <taxon>Eukaryota</taxon>
        <taxon>Viridiplantae</taxon>
        <taxon>Streptophyta</taxon>
        <taxon>Embryophyta</taxon>
        <taxon>Tracheophyta</taxon>
        <taxon>Spermatophyta</taxon>
        <taxon>Magnoliopsida</taxon>
        <taxon>Liliopsida</taxon>
        <taxon>Acoraceae</taxon>
        <taxon>Acorus</taxon>
    </lineage>
</organism>
<keyword evidence="3" id="KW-1185">Reference proteome</keyword>
<dbReference type="PANTHER" id="PTHR33474">
    <property type="entry name" value="TRANSMEMBRANE PROTEIN"/>
    <property type="match status" value="1"/>
</dbReference>
<evidence type="ECO:0000313" key="3">
    <source>
        <dbReference type="Proteomes" id="UP001180020"/>
    </source>
</evidence>
<dbReference type="PANTHER" id="PTHR33474:SF28">
    <property type="entry name" value="OS01G0815400 PROTEIN"/>
    <property type="match status" value="1"/>
</dbReference>
<proteinExistence type="predicted"/>
<dbReference type="EMBL" id="JAUJYO010000005">
    <property type="protein sequence ID" value="KAK1317458.1"/>
    <property type="molecule type" value="Genomic_DNA"/>
</dbReference>
<sequence>MDSGCGSDHGSIALDGRENGGRGGALEVEELGHGRMDLESNDYPGSGANNRHDPRNPGRP</sequence>
<evidence type="ECO:0000313" key="2">
    <source>
        <dbReference type="EMBL" id="KAK1317458.1"/>
    </source>
</evidence>
<dbReference type="Proteomes" id="UP001180020">
    <property type="component" value="Unassembled WGS sequence"/>
</dbReference>